<organism evidence="2 3">
    <name type="scientific">Thioflexithrix psekupsensis</name>
    <dbReference type="NCBI Taxonomy" id="1570016"/>
    <lineage>
        <taxon>Bacteria</taxon>
        <taxon>Pseudomonadati</taxon>
        <taxon>Pseudomonadota</taxon>
        <taxon>Gammaproteobacteria</taxon>
        <taxon>Thiotrichales</taxon>
        <taxon>Thioflexithrix</taxon>
    </lineage>
</organism>
<dbReference type="InterPro" id="IPR021735">
    <property type="entry name" value="DUF3306"/>
</dbReference>
<name>A0A251X8R9_9GAMM</name>
<comment type="caution">
    <text evidence="2">The sequence shown here is derived from an EMBL/GenBank/DDBJ whole genome shotgun (WGS) entry which is preliminary data.</text>
</comment>
<feature type="region of interest" description="Disordered" evidence="1">
    <location>
        <begin position="131"/>
        <end position="166"/>
    </location>
</feature>
<dbReference type="RefSeq" id="WP_086488238.1">
    <property type="nucleotide sequence ID" value="NZ_MSLT01000012.1"/>
</dbReference>
<accession>A0A251X8R9</accession>
<dbReference type="AlphaFoldDB" id="A0A251X8R9"/>
<feature type="compositionally biased region" description="Polar residues" evidence="1">
    <location>
        <begin position="61"/>
        <end position="70"/>
    </location>
</feature>
<feature type="compositionally biased region" description="Low complexity" evidence="1">
    <location>
        <begin position="148"/>
        <end position="157"/>
    </location>
</feature>
<proteinExistence type="predicted"/>
<evidence type="ECO:0000256" key="1">
    <source>
        <dbReference type="SAM" id="MobiDB-lite"/>
    </source>
</evidence>
<feature type="region of interest" description="Disordered" evidence="1">
    <location>
        <begin position="1"/>
        <end position="70"/>
    </location>
</feature>
<keyword evidence="3" id="KW-1185">Reference proteome</keyword>
<evidence type="ECO:0000313" key="3">
    <source>
        <dbReference type="Proteomes" id="UP000194798"/>
    </source>
</evidence>
<protein>
    <recommendedName>
        <fullName evidence="4">DUF3306 domain-containing protein</fullName>
    </recommendedName>
</protein>
<dbReference type="Proteomes" id="UP000194798">
    <property type="component" value="Unassembled WGS sequence"/>
</dbReference>
<reference evidence="2 3" key="1">
    <citation type="submission" date="2016-12" db="EMBL/GenBank/DDBJ databases">
        <title>Thioflexothrix psekupsii D3 genome sequencing and assembly.</title>
        <authorList>
            <person name="Fomenkov A."/>
            <person name="Vincze T."/>
            <person name="Grabovich M."/>
            <person name="Anton B.P."/>
            <person name="Dubinina G."/>
            <person name="Orlova M."/>
            <person name="Belousova E."/>
            <person name="Roberts R.J."/>
        </authorList>
    </citation>
    <scope>NUCLEOTIDE SEQUENCE [LARGE SCALE GENOMIC DNA]</scope>
    <source>
        <strain evidence="2">D3</strain>
    </source>
</reference>
<sequence>MTSDSFLQRWSKRKRAAQQLPTDSSETPPIIADTTKSPAQVTTTADTQEKPLTDADMPSLDSLTPQTDMQPFFSQGVSEELRREAFRALFKQAQFNQCDGMDIYARNYNDFKPLGDIIPHDMQRFFAREAQATAEAESAIPAPLPSETTTDTSTQPTIAPDEKSMK</sequence>
<dbReference type="EMBL" id="MSLT01000012">
    <property type="protein sequence ID" value="OUD14459.1"/>
    <property type="molecule type" value="Genomic_DNA"/>
</dbReference>
<evidence type="ECO:0000313" key="2">
    <source>
        <dbReference type="EMBL" id="OUD14459.1"/>
    </source>
</evidence>
<gene>
    <name evidence="2" type="ORF">TPSD3_09140</name>
</gene>
<dbReference type="OrthoDB" id="5609487at2"/>
<feature type="compositionally biased region" description="Polar residues" evidence="1">
    <location>
        <begin position="34"/>
        <end position="46"/>
    </location>
</feature>
<dbReference type="Pfam" id="PF11748">
    <property type="entry name" value="DUF3306"/>
    <property type="match status" value="1"/>
</dbReference>
<evidence type="ECO:0008006" key="4">
    <source>
        <dbReference type="Google" id="ProtNLM"/>
    </source>
</evidence>